<proteinExistence type="predicted"/>
<evidence type="ECO:0000313" key="2">
    <source>
        <dbReference type="Proteomes" id="UP000008367"/>
    </source>
</evidence>
<protein>
    <submittedName>
        <fullName evidence="1">Uncharacterized protein</fullName>
    </submittedName>
</protein>
<dbReference type="AlphaFoldDB" id="A0A454CRC4"/>
<name>A0A454CRC4_VIBHA</name>
<reference evidence="1 2" key="1">
    <citation type="submission" date="2012-10" db="EMBL/GenBank/DDBJ databases">
        <title>Genome sequence of Vibrio Cholerae HENC-02.</title>
        <authorList>
            <person name="Eppinger M."/>
            <person name="Hasan N.A."/>
            <person name="Sengamalay N."/>
            <person name="Hine E."/>
            <person name="Su Q."/>
            <person name="Daugherty S.C."/>
            <person name="Young S."/>
            <person name="Sadzewicz L."/>
            <person name="Tallon L."/>
            <person name="Cebula T.A."/>
            <person name="Ravel J."/>
            <person name="Colwell R.R."/>
        </authorList>
    </citation>
    <scope>NUCLEOTIDE SEQUENCE [LARGE SCALE GENOMIC DNA]</scope>
    <source>
        <strain evidence="1 2">HENC-02</strain>
    </source>
</reference>
<sequence>MERRALSKLFEAEIESMTPSLRALFANSKGLGLYTLLLILDLDPLDL</sequence>
<gene>
    <name evidence="1" type="ORF">VCHENC02_5195</name>
</gene>
<dbReference type="Proteomes" id="UP000008367">
    <property type="component" value="Unassembled WGS sequence"/>
</dbReference>
<accession>A0A454CRC4</accession>
<organism evidence="1 2">
    <name type="scientific">Vibrio harveyi</name>
    <name type="common">Beneckea harveyi</name>
    <dbReference type="NCBI Taxonomy" id="669"/>
    <lineage>
        <taxon>Bacteria</taxon>
        <taxon>Pseudomonadati</taxon>
        <taxon>Pseudomonadota</taxon>
        <taxon>Gammaproteobacteria</taxon>
        <taxon>Vibrionales</taxon>
        <taxon>Vibrionaceae</taxon>
        <taxon>Vibrio</taxon>
    </lineage>
</organism>
<evidence type="ECO:0000313" key="1">
    <source>
        <dbReference type="EMBL" id="EKM28952.1"/>
    </source>
</evidence>
<comment type="caution">
    <text evidence="1">The sequence shown here is derived from an EMBL/GenBank/DDBJ whole genome shotgun (WGS) entry which is preliminary data.</text>
</comment>
<dbReference type="EMBL" id="AJSR01002306">
    <property type="protein sequence ID" value="EKM28952.1"/>
    <property type="molecule type" value="Genomic_DNA"/>
</dbReference>